<dbReference type="InterPro" id="IPR020058">
    <property type="entry name" value="Glu/Gln-tRNA-synth_Ib_cat-dom"/>
</dbReference>
<dbReference type="Proteomes" id="UP001583172">
    <property type="component" value="Unassembled WGS sequence"/>
</dbReference>
<dbReference type="InterPro" id="IPR014729">
    <property type="entry name" value="Rossmann-like_a/b/a_fold"/>
</dbReference>
<dbReference type="SUPFAM" id="SSF48163">
    <property type="entry name" value="An anticodon-binding domain of class I aminoacyl-tRNA synthetases"/>
    <property type="match status" value="1"/>
</dbReference>
<evidence type="ECO:0000256" key="6">
    <source>
        <dbReference type="ARBA" id="ARBA00022917"/>
    </source>
</evidence>
<dbReference type="SUPFAM" id="SSF52374">
    <property type="entry name" value="Nucleotidylyl transferase"/>
    <property type="match status" value="1"/>
</dbReference>
<dbReference type="PANTHER" id="PTHR43311">
    <property type="entry name" value="GLUTAMATE--TRNA LIGASE"/>
    <property type="match status" value="1"/>
</dbReference>
<dbReference type="CDD" id="cd00808">
    <property type="entry name" value="GluRS_core"/>
    <property type="match status" value="1"/>
</dbReference>
<evidence type="ECO:0000256" key="3">
    <source>
        <dbReference type="ARBA" id="ARBA00022598"/>
    </source>
</evidence>
<evidence type="ECO:0000256" key="10">
    <source>
        <dbReference type="SAM" id="MobiDB-lite"/>
    </source>
</evidence>
<keyword evidence="5 9" id="KW-0067">ATP-binding</keyword>
<comment type="caution">
    <text evidence="13">The sequence shown here is derived from an EMBL/GenBank/DDBJ whole genome shotgun (WGS) entry which is preliminary data.</text>
</comment>
<reference evidence="13 14" key="1">
    <citation type="journal article" date="2024" name="Commun. Biol.">
        <title>Comparative genomic analysis of thermophilic fungi reveals convergent evolutionary adaptations and gene losses.</title>
        <authorList>
            <person name="Steindorff A.S."/>
            <person name="Aguilar-Pontes M.V."/>
            <person name="Robinson A.J."/>
            <person name="Andreopoulos B."/>
            <person name="LaButti K."/>
            <person name="Kuo A."/>
            <person name="Mondo S."/>
            <person name="Riley R."/>
            <person name="Otillar R."/>
            <person name="Haridas S."/>
            <person name="Lipzen A."/>
            <person name="Grimwood J."/>
            <person name="Schmutz J."/>
            <person name="Clum A."/>
            <person name="Reid I.D."/>
            <person name="Moisan M.C."/>
            <person name="Butler G."/>
            <person name="Nguyen T.T.M."/>
            <person name="Dewar K."/>
            <person name="Conant G."/>
            <person name="Drula E."/>
            <person name="Henrissat B."/>
            <person name="Hansel C."/>
            <person name="Singer S."/>
            <person name="Hutchinson M.I."/>
            <person name="de Vries R.P."/>
            <person name="Natvig D.O."/>
            <person name="Powell A.J."/>
            <person name="Tsang A."/>
            <person name="Grigoriev I.V."/>
        </authorList>
    </citation>
    <scope>NUCLEOTIDE SEQUENCE [LARGE SCALE GENOMIC DNA]</scope>
    <source>
        <strain evidence="13 14">CBS 620.91</strain>
    </source>
</reference>
<dbReference type="EC" id="6.1.1.17" evidence="2"/>
<keyword evidence="4 9" id="KW-0547">Nucleotide-binding</keyword>
<dbReference type="Pfam" id="PF00749">
    <property type="entry name" value="tRNA-synt_1c"/>
    <property type="match status" value="1"/>
</dbReference>
<keyword evidence="6 9" id="KW-0648">Protein biosynthesis</keyword>
<dbReference type="PRINTS" id="PR00987">
    <property type="entry name" value="TRNASYNTHGLU"/>
</dbReference>
<protein>
    <recommendedName>
        <fullName evidence="2">glutamate--tRNA ligase</fullName>
        <ecNumber evidence="2">6.1.1.17</ecNumber>
    </recommendedName>
    <alternativeName>
        <fullName evidence="8">Glutamyl-tRNA synthetase</fullName>
    </alternativeName>
</protein>
<evidence type="ECO:0000256" key="7">
    <source>
        <dbReference type="ARBA" id="ARBA00023146"/>
    </source>
</evidence>
<feature type="region of interest" description="Disordered" evidence="10">
    <location>
        <begin position="496"/>
        <end position="517"/>
    </location>
</feature>
<feature type="domain" description="Aminoacyl-tRNA synthetase class I anticodon-binding" evidence="12">
    <location>
        <begin position="521"/>
        <end position="559"/>
    </location>
</feature>
<proteinExistence type="inferred from homology"/>
<evidence type="ECO:0000313" key="14">
    <source>
        <dbReference type="Proteomes" id="UP001583172"/>
    </source>
</evidence>
<dbReference type="EMBL" id="JAZGSY010000242">
    <property type="protein sequence ID" value="KAL1838039.1"/>
    <property type="molecule type" value="Genomic_DNA"/>
</dbReference>
<evidence type="ECO:0000259" key="12">
    <source>
        <dbReference type="Pfam" id="PF19269"/>
    </source>
</evidence>
<comment type="similarity">
    <text evidence="1">Belongs to the class-I aminoacyl-tRNA synthetase family. Glutamate--tRNA ligase type 1 subfamily.</text>
</comment>
<dbReference type="NCBIfam" id="TIGR00464">
    <property type="entry name" value="gltX_bact"/>
    <property type="match status" value="1"/>
</dbReference>
<name>A0ABR3V8F4_HUMIN</name>
<organism evidence="13 14">
    <name type="scientific">Humicola insolens</name>
    <name type="common">Soft-rot fungus</name>
    <dbReference type="NCBI Taxonomy" id="85995"/>
    <lineage>
        <taxon>Eukaryota</taxon>
        <taxon>Fungi</taxon>
        <taxon>Dikarya</taxon>
        <taxon>Ascomycota</taxon>
        <taxon>Pezizomycotina</taxon>
        <taxon>Sordariomycetes</taxon>
        <taxon>Sordariomycetidae</taxon>
        <taxon>Sordariales</taxon>
        <taxon>Chaetomiaceae</taxon>
        <taxon>Mycothermus</taxon>
    </lineage>
</organism>
<evidence type="ECO:0000256" key="8">
    <source>
        <dbReference type="ARBA" id="ARBA00030865"/>
    </source>
</evidence>
<dbReference type="Gene3D" id="1.10.10.350">
    <property type="match status" value="1"/>
</dbReference>
<dbReference type="InterPro" id="IPR033910">
    <property type="entry name" value="GluRS_core"/>
</dbReference>
<sequence length="583" mass="65906">MHLGSLRTALYNYLLARATGGQFILRIEDTDRTRLVPGAEQKLFEDLEWAGLSYDEGPDKGGRCGPYRQSERLPLYKDHADQLIREGKAYRCFCSPQALDELRRTAHESGLSTNYPGTCRDIPLEESDDRASRGERFAVRFKSGKQPLVVQDFVYRRFRNQNPEEDFVILKRDGFPTYHFANVVDDHHMKITHVIRGAEWLISTPKHVEMYQAFGWEPPQFGHLGLLVDKNRQKLSKRDKSATLEYYQDHHVLPEALLNYLVFLGWRAPHGKDGVLTLQEMVDNFTMQFSKGDIMASHTKLRYLQNQHLKNLVSAEPKTPAQISYLDQHFVSPLKTATEQAKCHPDPNHKNLIGPELPNPRILTEPRFLVDLFRLTHTTKDLATHEPAQLTADAVTRLRYFVWSVPRSLLESQLGVTGSLDTLIFLTGPEGTPLTGEMEVTQEQRQRLAQPVARALAMLRTKLEGVDEAGWEGAALKEVLEKVAAEEEYMALFGLGSKSEPAESEEDKHKGKGSNPQAFNQHVWVPLRWALVASEKGLPIANTMEVLGREETLRRLRVAEEAAESVASDNWVPSASAAVPESG</sequence>
<evidence type="ECO:0000256" key="2">
    <source>
        <dbReference type="ARBA" id="ARBA00012835"/>
    </source>
</evidence>
<evidence type="ECO:0000256" key="4">
    <source>
        <dbReference type="ARBA" id="ARBA00022741"/>
    </source>
</evidence>
<keyword evidence="3 9" id="KW-0436">Ligase</keyword>
<feature type="region of interest" description="Disordered" evidence="10">
    <location>
        <begin position="563"/>
        <end position="583"/>
    </location>
</feature>
<dbReference type="PANTHER" id="PTHR43311:SF2">
    <property type="entry name" value="GLUTAMATE--TRNA LIGASE, MITOCHONDRIAL-RELATED"/>
    <property type="match status" value="1"/>
</dbReference>
<evidence type="ECO:0000313" key="13">
    <source>
        <dbReference type="EMBL" id="KAL1838039.1"/>
    </source>
</evidence>
<evidence type="ECO:0000259" key="11">
    <source>
        <dbReference type="Pfam" id="PF00749"/>
    </source>
</evidence>
<dbReference type="InterPro" id="IPR020751">
    <property type="entry name" value="aa-tRNA-synth_I_codon-bd_sub2"/>
</dbReference>
<evidence type="ECO:0000256" key="5">
    <source>
        <dbReference type="ARBA" id="ARBA00022840"/>
    </source>
</evidence>
<dbReference type="InterPro" id="IPR049940">
    <property type="entry name" value="GluQ/Sye"/>
</dbReference>
<dbReference type="InterPro" id="IPR000924">
    <property type="entry name" value="Glu/Gln-tRNA-synth"/>
</dbReference>
<evidence type="ECO:0000256" key="9">
    <source>
        <dbReference type="RuleBase" id="RU363037"/>
    </source>
</evidence>
<dbReference type="HAMAP" id="MF_00022">
    <property type="entry name" value="Glu_tRNA_synth_type1"/>
    <property type="match status" value="1"/>
</dbReference>
<keyword evidence="7 9" id="KW-0030">Aminoacyl-tRNA synthetase</keyword>
<dbReference type="Pfam" id="PF19269">
    <property type="entry name" value="Anticodon_2"/>
    <property type="match status" value="1"/>
</dbReference>
<dbReference type="InterPro" id="IPR045462">
    <property type="entry name" value="aa-tRNA-synth_I_cd-bd"/>
</dbReference>
<dbReference type="Gene3D" id="3.40.50.620">
    <property type="entry name" value="HUPs"/>
    <property type="match status" value="1"/>
</dbReference>
<feature type="domain" description="Glutamyl/glutaminyl-tRNA synthetase class Ib catalytic" evidence="11">
    <location>
        <begin position="1"/>
        <end position="295"/>
    </location>
</feature>
<dbReference type="InterPro" id="IPR004527">
    <property type="entry name" value="Glu-tRNA-ligase_bac/mito"/>
</dbReference>
<dbReference type="InterPro" id="IPR008925">
    <property type="entry name" value="aa_tRNA-synth_I_cd-bd_sf"/>
</dbReference>
<gene>
    <name evidence="13" type="ORF">VTJ49DRAFT_3112</name>
</gene>
<evidence type="ECO:0000256" key="1">
    <source>
        <dbReference type="ARBA" id="ARBA00007894"/>
    </source>
</evidence>
<keyword evidence="14" id="KW-1185">Reference proteome</keyword>
<accession>A0ABR3V8F4</accession>